<gene>
    <name evidence="3" type="ORF">FJ693_16865</name>
</gene>
<organism evidence="3 4">
    <name type="scientific">Georgenia yuyongxinii</name>
    <dbReference type="NCBI Taxonomy" id="2589797"/>
    <lineage>
        <taxon>Bacteria</taxon>
        <taxon>Bacillati</taxon>
        <taxon>Actinomycetota</taxon>
        <taxon>Actinomycetes</taxon>
        <taxon>Micrococcales</taxon>
        <taxon>Bogoriellaceae</taxon>
        <taxon>Georgenia</taxon>
    </lineage>
</organism>
<dbReference type="EMBL" id="VJXR01000072">
    <property type="protein sequence ID" value="TRW43641.1"/>
    <property type="molecule type" value="Genomic_DNA"/>
</dbReference>
<dbReference type="GO" id="GO:0004386">
    <property type="term" value="F:helicase activity"/>
    <property type="evidence" value="ECO:0007669"/>
    <property type="project" value="UniProtKB-KW"/>
</dbReference>
<feature type="compositionally biased region" description="Pro residues" evidence="1">
    <location>
        <begin position="1282"/>
        <end position="1294"/>
    </location>
</feature>
<evidence type="ECO:0000313" key="4">
    <source>
        <dbReference type="Proteomes" id="UP000318693"/>
    </source>
</evidence>
<name>A0A552WLJ5_9MICO</name>
<sequence>MQQLGGESTLADITLLGEAVIDLTAAHPSGIAQLYAGRTTRLSNLVREGSAQLAARRSARTVRAVADELAQRYGVAPTFLAIGVATWTALPEPLEPDVDEAGDVALEVSADPGAALADRPAAGTPAETDGAKPVAARVRTVHAPVLLRPVRLTTHPGTEGDVDLGLEPGVEINPVLVRALRAAGVRLDLTALTGTTDRDHGFTPRAALAALAEVGRENLPGFEMSDRIVVGPFVHPGQVLVEDLTAMRPHLAASDVVAALAGDEAARAALHGELPAKVLGDRAPEAERGAGDLDVDQQHAVDAVATGAHVFLDAPPGSDVPGTLAAVVADAAACGRRVLYVPGTRRTGRALLGRLEELGLSDIVLDLSTDGSWRTRAAAQLRDGLSPAAVQVDDDAVRALRAELTDVHARLAGYVAGLHQQHQPWGVSAYDALQALARLTSARPGPRTRVRLDPEALRRLADGGLAEAREHLARAAGLGAFTLRPKDTPWYGADLTEPAAASAALERTQRLGELSLPALAAQIARVTEQTGLETATTLAAWTEQLEMLDGIAEALDVFLPQVFERSAADMVVATATRAWRREHGVTMKGSVRRRLRKQARDLVRPGRPVADVHAELLRVQEKREIWRRYEPHGGWPRLPDGLAEIRATEREVRADVQALQAVVGAGAGKEDLATLPLETLTERMRELGLDAPALRILPERTALVRDLRAGGLGALIDDLTERAVPAALVAAELDLAWWSSVLEQILRTDPALAGYDGPALAALVGRFRELDAAQVAGLAGPVRRAVAAQLATAVRDRRDEAAVLFDALGRGGGHLRETYAAHPDLAGAIRPVWLVAPVLVPQLLPEGRVVDLLILDGAQHMPVEQAVAMLARARQVVLVGDSRRGGDGLVPTLAPLLPAVTLPTGRTARDEGIAAFLAEHGYGDVIRSVPAPPSSTHMRLDRVDGFGMPAPGSDAIESVQAEVDRVVDLVIDHALTAPESSLAVVALNARHAERVREAVSAAVAGSPAVAGFFQGERPEPFTVVEADAAAGLARDVVVLSVGYGKTPHGRVLHRFGLLDGPDGLACLVDALDAVRHQLVIVSCIGPGEIDRDRLRQPGPRLLADLLDQAAVGTPSGETPTSAPEESPDQLLVDLAERLWRLGLIVVPRYGLEGGVRIPLAIGHPDLPGELLLAVLTDDAEYVAEPSLRRRDRHWVQRLTDRGWRVHMAFSTAVFMDPQAEAERILAQVVEVVEERRAGHRAVLEAAQAPAGAGGASSEAGDGAPAQPVDASAPSAEASGPAAPAPARPRGPRPPVVAGLPLAAYGDDQLDDLVTWLSSDGAERDDAELVELLRGELALTRRGDQVDAVLGHAVRRRLR</sequence>
<evidence type="ECO:0000259" key="2">
    <source>
        <dbReference type="Pfam" id="PF18741"/>
    </source>
</evidence>
<keyword evidence="3" id="KW-0067">ATP-binding</keyword>
<feature type="domain" description="Restriction endonuclease type II-like" evidence="2">
    <location>
        <begin position="1134"/>
        <end position="1227"/>
    </location>
</feature>
<reference evidence="3 4" key="1">
    <citation type="submission" date="2019-07" db="EMBL/GenBank/DDBJ databases">
        <title>Georgenia wutianyii sp. nov. and Georgenia *** sp. nov. isolated from plateau pika (Ochotona curzoniae) in the Qinghai-Tibet plateau of China.</title>
        <authorList>
            <person name="Tian Z."/>
        </authorList>
    </citation>
    <scope>NUCLEOTIDE SEQUENCE [LARGE SCALE GENOMIC DNA]</scope>
    <source>
        <strain evidence="3 4">Z446</strain>
    </source>
</reference>
<keyword evidence="4" id="KW-1185">Reference proteome</keyword>
<feature type="compositionally biased region" description="Low complexity" evidence="1">
    <location>
        <begin position="1248"/>
        <end position="1281"/>
    </location>
</feature>
<evidence type="ECO:0000256" key="1">
    <source>
        <dbReference type="SAM" id="MobiDB-lite"/>
    </source>
</evidence>
<proteinExistence type="predicted"/>
<keyword evidence="3" id="KW-0378">Hydrolase</keyword>
<dbReference type="Pfam" id="PF18741">
    <property type="entry name" value="MTES_1575"/>
    <property type="match status" value="1"/>
</dbReference>
<dbReference type="Proteomes" id="UP000318693">
    <property type="component" value="Unassembled WGS sequence"/>
</dbReference>
<evidence type="ECO:0000313" key="3">
    <source>
        <dbReference type="EMBL" id="TRW43641.1"/>
    </source>
</evidence>
<keyword evidence="3" id="KW-0347">Helicase</keyword>
<comment type="caution">
    <text evidence="3">The sequence shown here is derived from an EMBL/GenBank/DDBJ whole genome shotgun (WGS) entry which is preliminary data.</text>
</comment>
<accession>A0A552WLJ5</accession>
<protein>
    <submittedName>
        <fullName evidence="3">DNA helicase</fullName>
    </submittedName>
</protein>
<feature type="region of interest" description="Disordered" evidence="1">
    <location>
        <begin position="1248"/>
        <end position="1299"/>
    </location>
</feature>
<dbReference type="InterPro" id="IPR049468">
    <property type="entry name" value="Restrct_endonuc-II-like_dom"/>
</dbReference>
<keyword evidence="3" id="KW-0547">Nucleotide-binding</keyword>